<dbReference type="AlphaFoldDB" id="A0A2P7SMW7"/>
<evidence type="ECO:0000256" key="1">
    <source>
        <dbReference type="SAM" id="SignalP"/>
    </source>
</evidence>
<organism evidence="2 3">
    <name type="scientific">Pseudaminobacter soli</name>
    <name type="common">ex Li et al. 2025</name>
    <dbReference type="NCBI Taxonomy" id="1295366"/>
    <lineage>
        <taxon>Bacteria</taxon>
        <taxon>Pseudomonadati</taxon>
        <taxon>Pseudomonadota</taxon>
        <taxon>Alphaproteobacteria</taxon>
        <taxon>Hyphomicrobiales</taxon>
        <taxon>Phyllobacteriaceae</taxon>
        <taxon>Pseudaminobacter</taxon>
    </lineage>
</organism>
<keyword evidence="3" id="KW-1185">Reference proteome</keyword>
<comment type="caution">
    <text evidence="2">The sequence shown here is derived from an EMBL/GenBank/DDBJ whole genome shotgun (WGS) entry which is preliminary data.</text>
</comment>
<dbReference type="Proteomes" id="UP000240653">
    <property type="component" value="Unassembled WGS sequence"/>
</dbReference>
<dbReference type="Pfam" id="PF16233">
    <property type="entry name" value="DUF4893"/>
    <property type="match status" value="1"/>
</dbReference>
<proteinExistence type="predicted"/>
<reference evidence="2 3" key="1">
    <citation type="submission" date="2018-03" db="EMBL/GenBank/DDBJ databases">
        <title>The draft genome of Mesorhizobium soli JCM 19897.</title>
        <authorList>
            <person name="Li L."/>
            <person name="Liu L."/>
            <person name="Liang L."/>
            <person name="Wang T."/>
            <person name="Zhang X."/>
        </authorList>
    </citation>
    <scope>NUCLEOTIDE SEQUENCE [LARGE SCALE GENOMIC DNA]</scope>
    <source>
        <strain evidence="2 3">JCM 19897</strain>
    </source>
</reference>
<dbReference type="OrthoDB" id="9153930at2"/>
<sequence length="192" mass="21032">MTIRKALLALMLVLPASQALATGEIESLITPADRARLGQYDATRKAALDEARKGGGTGDVATLDALLAKKPIAFGDFDMTGNWQCRTIKVGGPVPLVVYGWFKCRVADDGSGWHLEKLSGSQRTSGRFFTDSDTRLTYLGALHVGGEKPKRYPSGPDSDQAGYAFRTGPNEWRIEFPAPRYESKLDILELRR</sequence>
<evidence type="ECO:0000313" key="3">
    <source>
        <dbReference type="Proteomes" id="UP000240653"/>
    </source>
</evidence>
<dbReference type="RefSeq" id="WP_106722577.1">
    <property type="nucleotide sequence ID" value="NZ_PXYL01000001.1"/>
</dbReference>
<accession>A0A2P7SMW7</accession>
<feature type="chain" id="PRO_5015113547" evidence="1">
    <location>
        <begin position="22"/>
        <end position="192"/>
    </location>
</feature>
<dbReference type="EMBL" id="PXYL01000001">
    <property type="protein sequence ID" value="PSJ63840.1"/>
    <property type="molecule type" value="Genomic_DNA"/>
</dbReference>
<feature type="signal peptide" evidence="1">
    <location>
        <begin position="1"/>
        <end position="21"/>
    </location>
</feature>
<gene>
    <name evidence="2" type="ORF">C7I85_01560</name>
</gene>
<evidence type="ECO:0000313" key="2">
    <source>
        <dbReference type="EMBL" id="PSJ63840.1"/>
    </source>
</evidence>
<protein>
    <submittedName>
        <fullName evidence="2">DUF4893 domain-containing protein</fullName>
    </submittedName>
</protein>
<name>A0A2P7SMW7_9HYPH</name>
<keyword evidence="1" id="KW-0732">Signal</keyword>
<dbReference type="InterPro" id="IPR032609">
    <property type="entry name" value="DUF4893"/>
</dbReference>